<dbReference type="Pfam" id="PF04024">
    <property type="entry name" value="PspC"/>
    <property type="match status" value="1"/>
</dbReference>
<evidence type="ECO:0000313" key="4">
    <source>
        <dbReference type="Proteomes" id="UP001157134"/>
    </source>
</evidence>
<keyword evidence="1" id="KW-0812">Transmembrane</keyword>
<evidence type="ECO:0000313" key="3">
    <source>
        <dbReference type="EMBL" id="GLX85948.1"/>
    </source>
</evidence>
<gene>
    <name evidence="3" type="ORF">tloyanaT_22000</name>
</gene>
<dbReference type="RefSeq" id="WP_284298511.1">
    <property type="nucleotide sequence ID" value="NZ_BSSV01000004.1"/>
</dbReference>
<feature type="transmembrane region" description="Helical" evidence="1">
    <location>
        <begin position="38"/>
        <end position="66"/>
    </location>
</feature>
<reference evidence="3 4" key="1">
    <citation type="submission" date="2023-03" db="EMBL/GenBank/DDBJ databases">
        <title>Thalassotalea loyana LMG 22536T draft genome sequence.</title>
        <authorList>
            <person name="Sawabe T."/>
        </authorList>
    </citation>
    <scope>NUCLEOTIDE SEQUENCE [LARGE SCALE GENOMIC DNA]</scope>
    <source>
        <strain evidence="3 4">LMG 22536</strain>
    </source>
</reference>
<protein>
    <recommendedName>
        <fullName evidence="2">Phage shock protein PspC N-terminal domain-containing protein</fullName>
    </recommendedName>
</protein>
<evidence type="ECO:0000259" key="2">
    <source>
        <dbReference type="Pfam" id="PF04024"/>
    </source>
</evidence>
<keyword evidence="1" id="KW-1133">Transmembrane helix</keyword>
<comment type="caution">
    <text evidence="3">The sequence shown here is derived from an EMBL/GenBank/DDBJ whole genome shotgun (WGS) entry which is preliminary data.</text>
</comment>
<evidence type="ECO:0000256" key="1">
    <source>
        <dbReference type="SAM" id="Phobius"/>
    </source>
</evidence>
<dbReference type="InterPro" id="IPR007168">
    <property type="entry name" value="Phageshock_PspC_N"/>
</dbReference>
<feature type="domain" description="Phage shock protein PspC N-terminal" evidence="2">
    <location>
        <begin position="13"/>
        <end position="68"/>
    </location>
</feature>
<dbReference type="Proteomes" id="UP001157134">
    <property type="component" value="Unassembled WGS sequence"/>
</dbReference>
<organism evidence="3 4">
    <name type="scientific">Thalassotalea loyana</name>
    <dbReference type="NCBI Taxonomy" id="280483"/>
    <lineage>
        <taxon>Bacteria</taxon>
        <taxon>Pseudomonadati</taxon>
        <taxon>Pseudomonadota</taxon>
        <taxon>Gammaproteobacteria</taxon>
        <taxon>Alteromonadales</taxon>
        <taxon>Colwelliaceae</taxon>
        <taxon>Thalassotalea</taxon>
    </lineage>
</organism>
<keyword evidence="4" id="KW-1185">Reference proteome</keyword>
<keyword evidence="1" id="KW-0472">Membrane</keyword>
<sequence>MEYRKSYRIKKVLTKDLVNKKISGVCGGVAKHYRVPRWLVRVATVCVFFMFPVATCIAYIGATVLIPNR</sequence>
<proteinExistence type="predicted"/>
<name>A0ABQ6HCW5_9GAMM</name>
<accession>A0ABQ6HCW5</accession>
<dbReference type="EMBL" id="BSSV01000004">
    <property type="protein sequence ID" value="GLX85948.1"/>
    <property type="molecule type" value="Genomic_DNA"/>
</dbReference>